<name>A0A2T3BG25_AMORE</name>
<dbReference type="EMBL" id="KZ679006">
    <property type="protein sequence ID" value="PSS28332.1"/>
    <property type="molecule type" value="Genomic_DNA"/>
</dbReference>
<feature type="region of interest" description="Disordered" evidence="1">
    <location>
        <begin position="51"/>
        <end position="85"/>
    </location>
</feature>
<evidence type="ECO:0000313" key="3">
    <source>
        <dbReference type="Proteomes" id="UP000241818"/>
    </source>
</evidence>
<keyword evidence="3" id="KW-1185">Reference proteome</keyword>
<reference evidence="2 3" key="1">
    <citation type="journal article" date="2018" name="New Phytol.">
        <title>Comparative genomics and transcriptomics depict ericoid mycorrhizal fungi as versatile saprotrophs and plant mutualists.</title>
        <authorList>
            <person name="Martino E."/>
            <person name="Morin E."/>
            <person name="Grelet G.A."/>
            <person name="Kuo A."/>
            <person name="Kohler A."/>
            <person name="Daghino S."/>
            <person name="Barry K.W."/>
            <person name="Cichocki N."/>
            <person name="Clum A."/>
            <person name="Dockter R.B."/>
            <person name="Hainaut M."/>
            <person name="Kuo R.C."/>
            <person name="LaButti K."/>
            <person name="Lindahl B.D."/>
            <person name="Lindquist E.A."/>
            <person name="Lipzen A."/>
            <person name="Khouja H.R."/>
            <person name="Magnuson J."/>
            <person name="Murat C."/>
            <person name="Ohm R.A."/>
            <person name="Singer S.W."/>
            <person name="Spatafora J.W."/>
            <person name="Wang M."/>
            <person name="Veneault-Fourrey C."/>
            <person name="Henrissat B."/>
            <person name="Grigoriev I.V."/>
            <person name="Martin F.M."/>
            <person name="Perotto S."/>
        </authorList>
    </citation>
    <scope>NUCLEOTIDE SEQUENCE [LARGE SCALE GENOMIC DNA]</scope>
    <source>
        <strain evidence="2 3">ATCC 22711</strain>
    </source>
</reference>
<feature type="region of interest" description="Disordered" evidence="1">
    <location>
        <begin position="1"/>
        <end position="29"/>
    </location>
</feature>
<dbReference type="AlphaFoldDB" id="A0A2T3BG25"/>
<organism evidence="2 3">
    <name type="scientific">Amorphotheca resinae ATCC 22711</name>
    <dbReference type="NCBI Taxonomy" id="857342"/>
    <lineage>
        <taxon>Eukaryota</taxon>
        <taxon>Fungi</taxon>
        <taxon>Dikarya</taxon>
        <taxon>Ascomycota</taxon>
        <taxon>Pezizomycotina</taxon>
        <taxon>Leotiomycetes</taxon>
        <taxon>Helotiales</taxon>
        <taxon>Amorphothecaceae</taxon>
        <taxon>Amorphotheca</taxon>
    </lineage>
</organism>
<feature type="compositionally biased region" description="Polar residues" evidence="1">
    <location>
        <begin position="64"/>
        <end position="77"/>
    </location>
</feature>
<dbReference type="RefSeq" id="XP_024725857.1">
    <property type="nucleotide sequence ID" value="XM_024863491.1"/>
</dbReference>
<dbReference type="GeneID" id="36571572"/>
<sequence>MQYTKSPGRGKSHRPWVDEEPSTLIPPRIPPGDAHIMVQVHHYYMIGQNQRRLPSFPPKKHSLAQPSNLTIRTTSPTLAMHPLNP</sequence>
<dbReference type="InParanoid" id="A0A2T3BG25"/>
<accession>A0A2T3BG25</accession>
<dbReference type="Proteomes" id="UP000241818">
    <property type="component" value="Unassembled WGS sequence"/>
</dbReference>
<proteinExistence type="predicted"/>
<protein>
    <submittedName>
        <fullName evidence="2">Uncharacterized protein</fullName>
    </submittedName>
</protein>
<gene>
    <name evidence="2" type="ORF">M430DRAFT_165907</name>
</gene>
<evidence type="ECO:0000313" key="2">
    <source>
        <dbReference type="EMBL" id="PSS28332.1"/>
    </source>
</evidence>
<evidence type="ECO:0000256" key="1">
    <source>
        <dbReference type="SAM" id="MobiDB-lite"/>
    </source>
</evidence>